<evidence type="ECO:0000313" key="1">
    <source>
        <dbReference type="EMBL" id="AAZ63794.1"/>
    </source>
</evidence>
<organism evidence="1">
    <name type="scientific">Cupriavidus pinatubonensis (strain JMP 134 / LMG 1197)</name>
    <name type="common">Cupriavidus necator (strain JMP 134)</name>
    <dbReference type="NCBI Taxonomy" id="264198"/>
    <lineage>
        <taxon>Bacteria</taxon>
        <taxon>Pseudomonadati</taxon>
        <taxon>Pseudomonadota</taxon>
        <taxon>Betaproteobacteria</taxon>
        <taxon>Burkholderiales</taxon>
        <taxon>Burkholderiaceae</taxon>
        <taxon>Cupriavidus</taxon>
    </lineage>
</organism>
<dbReference type="KEGG" id="reu:Reut_B4443"/>
<protein>
    <submittedName>
        <fullName evidence="1">Uncharacterized protein</fullName>
    </submittedName>
</protein>
<sequence length="72" mass="8314">MTELNTLPETDPRHHTLKIKAMLNDTLQHLRDDVTKVTDPKAQALFETSAEVLQGLLTAYDHFEQRSEPAWR</sequence>
<name>Q46SU0_CUPPJ</name>
<dbReference type="eggNOG" id="ENOG5033660">
    <property type="taxonomic scope" value="Bacteria"/>
</dbReference>
<dbReference type="AlphaFoldDB" id="Q46SU0"/>
<proteinExistence type="predicted"/>
<accession>Q46SU0</accession>
<dbReference type="OrthoDB" id="678471at2"/>
<dbReference type="EMBL" id="CP000091">
    <property type="protein sequence ID" value="AAZ63794.1"/>
    <property type="molecule type" value="Genomic_DNA"/>
</dbReference>
<gene>
    <name evidence="1" type="ordered locus">Reut_B4443</name>
</gene>
<dbReference type="HOGENOM" id="CLU_2715609_0_0_4"/>
<reference evidence="1" key="1">
    <citation type="submission" date="2005-08" db="EMBL/GenBank/DDBJ databases">
        <title>Complete sequence of chromosome 2 of Ralstonia eutropha JMP134.</title>
        <authorList>
            <person name="Copeland A."/>
            <person name="Lucas S."/>
            <person name="Lapidus A."/>
            <person name="Barry K."/>
            <person name="Detter J.C."/>
            <person name="Glavina T."/>
            <person name="Hammon N."/>
            <person name="Israni S."/>
            <person name="Pitluck S."/>
            <person name="Goltsman E."/>
            <person name="Martinez M."/>
            <person name="Schmutz J."/>
            <person name="Larimer F."/>
            <person name="Land M."/>
            <person name="Lykidis A."/>
            <person name="Richardson P."/>
        </authorList>
    </citation>
    <scope>NUCLEOTIDE SEQUENCE [LARGE SCALE GENOMIC DNA]</scope>
    <source>
        <strain evidence="1">JMP134</strain>
    </source>
</reference>